<evidence type="ECO:0000259" key="2">
    <source>
        <dbReference type="PROSITE" id="PS50106"/>
    </source>
</evidence>
<dbReference type="InterPro" id="IPR001478">
    <property type="entry name" value="PDZ"/>
</dbReference>
<dbReference type="AlphaFoldDB" id="A0A5B7G0Y8"/>
<feature type="compositionally biased region" description="Low complexity" evidence="1">
    <location>
        <begin position="14"/>
        <end position="31"/>
    </location>
</feature>
<sequence>MVPVATERLIGSGPSTALTPAASSTPLASAHAAHHHATQGINIEVVDQGVNGVVISSLVRNGAVHKDGRLHAGDLILSVNNESMRNITNSQARAILRRTQLVSTDVR</sequence>
<dbReference type="PROSITE" id="PS50106">
    <property type="entry name" value="PDZ"/>
    <property type="match status" value="1"/>
</dbReference>
<dbReference type="SUPFAM" id="SSF50156">
    <property type="entry name" value="PDZ domain-like"/>
    <property type="match status" value="1"/>
</dbReference>
<gene>
    <name evidence="3" type="primary">Mpdz</name>
    <name evidence="3" type="ORF">E2C01_044642</name>
</gene>
<reference evidence="3 4" key="1">
    <citation type="submission" date="2019-05" db="EMBL/GenBank/DDBJ databases">
        <title>Another draft genome of Portunus trituberculatus and its Hox gene families provides insights of decapod evolution.</title>
        <authorList>
            <person name="Jeong J.-H."/>
            <person name="Song I."/>
            <person name="Kim S."/>
            <person name="Choi T."/>
            <person name="Kim D."/>
            <person name="Ryu S."/>
            <person name="Kim W."/>
        </authorList>
    </citation>
    <scope>NUCLEOTIDE SEQUENCE [LARGE SCALE GENOMIC DNA]</scope>
    <source>
        <tissue evidence="3">Muscle</tissue>
    </source>
</reference>
<dbReference type="Gene3D" id="2.30.42.10">
    <property type="match status" value="1"/>
</dbReference>
<dbReference type="SMART" id="SM00228">
    <property type="entry name" value="PDZ"/>
    <property type="match status" value="1"/>
</dbReference>
<dbReference type="Proteomes" id="UP000324222">
    <property type="component" value="Unassembled WGS sequence"/>
</dbReference>
<name>A0A5B7G0Y8_PORTR</name>
<feature type="region of interest" description="Disordered" evidence="1">
    <location>
        <begin position="1"/>
        <end position="31"/>
    </location>
</feature>
<dbReference type="PANTHER" id="PTHR19964">
    <property type="entry name" value="MULTIPLE PDZ DOMAIN PROTEIN"/>
    <property type="match status" value="1"/>
</dbReference>
<comment type="caution">
    <text evidence="3">The sequence shown here is derived from an EMBL/GenBank/DDBJ whole genome shotgun (WGS) entry which is preliminary data.</text>
</comment>
<accession>A0A5B7G0Y8</accession>
<evidence type="ECO:0000313" key="4">
    <source>
        <dbReference type="Proteomes" id="UP000324222"/>
    </source>
</evidence>
<protein>
    <submittedName>
        <fullName evidence="3">Multiple PDZ domain protein</fullName>
    </submittedName>
</protein>
<keyword evidence="4" id="KW-1185">Reference proteome</keyword>
<feature type="domain" description="PDZ" evidence="2">
    <location>
        <begin position="40"/>
        <end position="99"/>
    </location>
</feature>
<dbReference type="InterPro" id="IPR051342">
    <property type="entry name" value="PDZ_scaffold"/>
</dbReference>
<dbReference type="EMBL" id="VSRR010009752">
    <property type="protein sequence ID" value="MPC50808.1"/>
    <property type="molecule type" value="Genomic_DNA"/>
</dbReference>
<organism evidence="3 4">
    <name type="scientific">Portunus trituberculatus</name>
    <name type="common">Swimming crab</name>
    <name type="synonym">Neptunus trituberculatus</name>
    <dbReference type="NCBI Taxonomy" id="210409"/>
    <lineage>
        <taxon>Eukaryota</taxon>
        <taxon>Metazoa</taxon>
        <taxon>Ecdysozoa</taxon>
        <taxon>Arthropoda</taxon>
        <taxon>Crustacea</taxon>
        <taxon>Multicrustacea</taxon>
        <taxon>Malacostraca</taxon>
        <taxon>Eumalacostraca</taxon>
        <taxon>Eucarida</taxon>
        <taxon>Decapoda</taxon>
        <taxon>Pleocyemata</taxon>
        <taxon>Brachyura</taxon>
        <taxon>Eubrachyura</taxon>
        <taxon>Portunoidea</taxon>
        <taxon>Portunidae</taxon>
        <taxon>Portuninae</taxon>
        <taxon>Portunus</taxon>
    </lineage>
</organism>
<dbReference type="OrthoDB" id="6022242at2759"/>
<dbReference type="Pfam" id="PF00595">
    <property type="entry name" value="PDZ"/>
    <property type="match status" value="1"/>
</dbReference>
<evidence type="ECO:0000256" key="1">
    <source>
        <dbReference type="SAM" id="MobiDB-lite"/>
    </source>
</evidence>
<dbReference type="InterPro" id="IPR036034">
    <property type="entry name" value="PDZ_sf"/>
</dbReference>
<proteinExistence type="predicted"/>
<evidence type="ECO:0000313" key="3">
    <source>
        <dbReference type="EMBL" id="MPC50808.1"/>
    </source>
</evidence>
<dbReference type="PANTHER" id="PTHR19964:SF89">
    <property type="entry name" value="INACTIVATION-NO-AFTER-POTENTIAL D PROTEIN-LIKE PROTEIN"/>
    <property type="match status" value="1"/>
</dbReference>